<organism evidence="1 2">
    <name type="scientific">Geofilum rubicundum JCM 15548</name>
    <dbReference type="NCBI Taxonomy" id="1236989"/>
    <lineage>
        <taxon>Bacteria</taxon>
        <taxon>Pseudomonadati</taxon>
        <taxon>Bacteroidota</taxon>
        <taxon>Bacteroidia</taxon>
        <taxon>Marinilabiliales</taxon>
        <taxon>Marinilabiliaceae</taxon>
        <taxon>Geofilum</taxon>
    </lineage>
</organism>
<protein>
    <submittedName>
        <fullName evidence="1">Uncharacterized protein</fullName>
    </submittedName>
</protein>
<evidence type="ECO:0000313" key="1">
    <source>
        <dbReference type="EMBL" id="GAO31678.1"/>
    </source>
</evidence>
<sequence>MQIASQYLALKYGIAIDNDIFTAPVGYDANMAGIGKEADGIHALASVSGLYIQENGSFDNGEYLFVSESDVINDSPVTSNLPSGVEERWKKDFSISKVGSFNASVIFDLSEGIVNGHYPSDIDNYVLLYRAGTAGDYSVVPGALVEFGSNTQVKFDVADADLQDGYYTLGTTDQYASPVIGKDGVTWYTLVSGDWNDPQIWTLDPAGMLPNNPTNTYPQQASDNIVIRNGRTVTVLSNDLIGNRLTIDGRLDLGTTNGHLFSEIRGNGRVLMAADNFPDGDASHFTGGGKGEGTVQFYGGSYDIAQSRRFFNVEIGLNAIGETVTLLDDLTVEGYLKIDRGGLRINNDASTSVLDIDIQGNVYVEANGRISTGEGNTRGSYSIGGSMPATGEYHNIFHQFRVGGDFINRGSVRLTNQTAPVYNQFADNGAVTLRFYGGANNIMQLYGLTDLYNLVVEKGTDRTYSLEVFSDDVAYFTLFGPNSAGRVTNSPFSAANPEVRKALWIRSGTLKLTGEISIPTLTEGSSGGGNGDYAVGQNAALWIAGTGVSVYSTASDQNQITGYETTATGVATGGSNQAMSLYGAFRISDGVFGTRNSAGFIFWSESYAQVRMDGGTVDVSQFRSGAVGGGKTSYTQTGGTFVVRGNVTEAGEKSSSYAIFGFDSEDAVFNMSGGSILLHDTGGGDVNGLYIPSTTGNYNVTGGSIIIDIPNNRNFEIASNANLWNLEIKRYDATGTSTVLLKQDLKVGRDFIINDNTLVEVQDGTDYYDLYVGRNFDLKSSGDYQAGENTTHFYSNQSGVIYARNNSVAAPLVFHDVIINKDQAWDPTIFRAVSLGSTGRTTDPTDINNTAIKILGDLKINRGEFNTFRYKVAHTGNIEIVDGRILANATNPGRIVLNGTTEQTIKGALTQQQSFGTIELVNTAGAKLLSSIEVSDFYLHTGLMNLDTYNLRVTGSIAATNGVFGADRMFVTAGNASDGGLTLPLFLENRDYSNEQVLLFPIGSETQFNTGAVLVEGNPGEVSGDFTMNGVNKSHPSASNAADVLNYYWVLRHSGLESVNQNSISYQFSYQPGGLDNNWRAARLIEGTTDWITGSNNTVNSPVVNFSSAGIVSGDFTAGKNNGFNSLTVITVVLQMATGLIKALGQLSVMVVLLQIKRLIPMTLLRLATMVLRAALPDIGLH</sequence>
<keyword evidence="2" id="KW-1185">Reference proteome</keyword>
<gene>
    <name evidence="1" type="ORF">JCM15548_14066</name>
</gene>
<dbReference type="Proteomes" id="UP000032900">
    <property type="component" value="Unassembled WGS sequence"/>
</dbReference>
<name>A0A0E9M255_9BACT</name>
<comment type="caution">
    <text evidence="1">The sequence shown here is derived from an EMBL/GenBank/DDBJ whole genome shotgun (WGS) entry which is preliminary data.</text>
</comment>
<dbReference type="AlphaFoldDB" id="A0A0E9M255"/>
<dbReference type="EMBL" id="BAZW01000057">
    <property type="protein sequence ID" value="GAO31678.1"/>
    <property type="molecule type" value="Genomic_DNA"/>
</dbReference>
<accession>A0A0E9M255</accession>
<evidence type="ECO:0000313" key="2">
    <source>
        <dbReference type="Proteomes" id="UP000032900"/>
    </source>
</evidence>
<dbReference type="STRING" id="1236989.JCM15548_14066"/>
<proteinExistence type="predicted"/>
<reference evidence="1 2" key="1">
    <citation type="journal article" date="2015" name="Microbes Environ.">
        <title>Distribution and evolution of nitrogen fixation genes in the phylum bacteroidetes.</title>
        <authorList>
            <person name="Inoue J."/>
            <person name="Oshima K."/>
            <person name="Suda W."/>
            <person name="Sakamoto M."/>
            <person name="Iino T."/>
            <person name="Noda S."/>
            <person name="Hongoh Y."/>
            <person name="Hattori M."/>
            <person name="Ohkuma M."/>
        </authorList>
    </citation>
    <scope>NUCLEOTIDE SEQUENCE [LARGE SCALE GENOMIC DNA]</scope>
    <source>
        <strain evidence="1">JCM 15548</strain>
    </source>
</reference>